<feature type="compositionally biased region" description="Basic and acidic residues" evidence="1">
    <location>
        <begin position="39"/>
        <end position="52"/>
    </location>
</feature>
<dbReference type="RefSeq" id="WP_144033577.1">
    <property type="nucleotide sequence ID" value="NZ_OBMI01000002.1"/>
</dbReference>
<evidence type="ECO:0000256" key="1">
    <source>
        <dbReference type="SAM" id="MobiDB-lite"/>
    </source>
</evidence>
<keyword evidence="2" id="KW-0732">Signal</keyword>
<dbReference type="Proteomes" id="UP000219494">
    <property type="component" value="Unassembled WGS sequence"/>
</dbReference>
<evidence type="ECO:0000313" key="3">
    <source>
        <dbReference type="EMBL" id="SOB86719.1"/>
    </source>
</evidence>
<proteinExistence type="predicted"/>
<evidence type="ECO:0000256" key="2">
    <source>
        <dbReference type="SAM" id="SignalP"/>
    </source>
</evidence>
<dbReference type="OrthoDB" id="7572437at2"/>
<protein>
    <recommendedName>
        <fullName evidence="5">DUF4148 domain-containing protein</fullName>
    </recommendedName>
</protein>
<organism evidence="3 4">
    <name type="scientific">Sphingomonas guangdongensis</name>
    <dbReference type="NCBI Taxonomy" id="1141890"/>
    <lineage>
        <taxon>Bacteria</taxon>
        <taxon>Pseudomonadati</taxon>
        <taxon>Pseudomonadota</taxon>
        <taxon>Alphaproteobacteria</taxon>
        <taxon>Sphingomonadales</taxon>
        <taxon>Sphingomonadaceae</taxon>
        <taxon>Sphingomonas</taxon>
    </lineage>
</organism>
<gene>
    <name evidence="3" type="ORF">SAMN06297144_1827</name>
</gene>
<dbReference type="EMBL" id="OBMI01000002">
    <property type="protein sequence ID" value="SOB86719.1"/>
    <property type="molecule type" value="Genomic_DNA"/>
</dbReference>
<sequence>MLRAAVMLVVGSAVTFPATAQLARHGPPAPRAPAPVVIRSERLPEPGPWRDEADVRRQIERGRDEGTLTRREGRRYRREANQVGTLAERFGRDGLSDAEAAELRSRSAVLREHVNLNRLRSKRP</sequence>
<reference evidence="3 4" key="1">
    <citation type="submission" date="2017-07" db="EMBL/GenBank/DDBJ databases">
        <authorList>
            <person name="Sun Z.S."/>
            <person name="Albrecht U."/>
            <person name="Echele G."/>
            <person name="Lee C.C."/>
        </authorList>
    </citation>
    <scope>NUCLEOTIDE SEQUENCE [LARGE SCALE GENOMIC DNA]</scope>
    <source>
        <strain evidence="3 4">CGMCC 1.12672</strain>
    </source>
</reference>
<accession>A0A285QZC3</accession>
<evidence type="ECO:0000313" key="4">
    <source>
        <dbReference type="Proteomes" id="UP000219494"/>
    </source>
</evidence>
<feature type="signal peptide" evidence="2">
    <location>
        <begin position="1"/>
        <end position="20"/>
    </location>
</feature>
<feature type="region of interest" description="Disordered" evidence="1">
    <location>
        <begin position="22"/>
        <end position="52"/>
    </location>
</feature>
<feature type="chain" id="PRO_5012289808" description="DUF4148 domain-containing protein" evidence="2">
    <location>
        <begin position="21"/>
        <end position="124"/>
    </location>
</feature>
<evidence type="ECO:0008006" key="5">
    <source>
        <dbReference type="Google" id="ProtNLM"/>
    </source>
</evidence>
<keyword evidence="4" id="KW-1185">Reference proteome</keyword>
<name>A0A285QZC3_9SPHN</name>
<dbReference type="AlphaFoldDB" id="A0A285QZC3"/>